<evidence type="ECO:0000256" key="2">
    <source>
        <dbReference type="ARBA" id="ARBA00007118"/>
    </source>
</evidence>
<dbReference type="InterPro" id="IPR000415">
    <property type="entry name" value="Nitroreductase-like"/>
</dbReference>
<dbReference type="InterPro" id="IPR029479">
    <property type="entry name" value="Nitroreductase"/>
</dbReference>
<evidence type="ECO:0000256" key="3">
    <source>
        <dbReference type="ARBA" id="ARBA00022630"/>
    </source>
</evidence>
<dbReference type="PANTHER" id="PTHR43673">
    <property type="entry name" value="NAD(P)H NITROREDUCTASE YDGI-RELATED"/>
    <property type="match status" value="1"/>
</dbReference>
<reference evidence="7 8" key="1">
    <citation type="submission" date="2022-10" db="EMBL/GenBank/DDBJ databases">
        <title>The complete genomes of actinobacterial strains from the NBC collection.</title>
        <authorList>
            <person name="Joergensen T.S."/>
            <person name="Alvarez Arevalo M."/>
            <person name="Sterndorff E.B."/>
            <person name="Faurdal D."/>
            <person name="Vuksanovic O."/>
            <person name="Mourched A.-S."/>
            <person name="Charusanti P."/>
            <person name="Shaw S."/>
            <person name="Blin K."/>
            <person name="Weber T."/>
        </authorList>
    </citation>
    <scope>NUCLEOTIDE SEQUENCE [LARGE SCALE GENOMIC DNA]</scope>
    <source>
        <strain evidence="7 8">NBC 01792</strain>
    </source>
</reference>
<accession>A0ABZ1EZ50</accession>
<feature type="domain" description="Nitroreductase" evidence="6">
    <location>
        <begin position="15"/>
        <end position="194"/>
    </location>
</feature>
<evidence type="ECO:0000259" key="6">
    <source>
        <dbReference type="Pfam" id="PF00881"/>
    </source>
</evidence>
<comment type="cofactor">
    <cofactor evidence="1">
        <name>FMN</name>
        <dbReference type="ChEBI" id="CHEBI:58210"/>
    </cofactor>
</comment>
<organism evidence="7 8">
    <name type="scientific">Streptomyces cyaneofuscatus</name>
    <dbReference type="NCBI Taxonomy" id="66883"/>
    <lineage>
        <taxon>Bacteria</taxon>
        <taxon>Bacillati</taxon>
        <taxon>Actinomycetota</taxon>
        <taxon>Actinomycetes</taxon>
        <taxon>Kitasatosporales</taxon>
        <taxon>Streptomycetaceae</taxon>
        <taxon>Streptomyces</taxon>
    </lineage>
</organism>
<evidence type="ECO:0000256" key="1">
    <source>
        <dbReference type="ARBA" id="ARBA00001917"/>
    </source>
</evidence>
<name>A0ABZ1EZ50_9ACTN</name>
<protein>
    <submittedName>
        <fullName evidence="7">Nitroreductase family protein</fullName>
    </submittedName>
</protein>
<keyword evidence="3" id="KW-0285">Flavoprotein</keyword>
<dbReference type="RefSeq" id="WP_326704328.1">
    <property type="nucleotide sequence ID" value="NZ_CP109083.1"/>
</dbReference>
<dbReference type="PANTHER" id="PTHR43673:SF2">
    <property type="entry name" value="NITROREDUCTASE"/>
    <property type="match status" value="1"/>
</dbReference>
<gene>
    <name evidence="7" type="ORF">OG849_20340</name>
</gene>
<keyword evidence="4" id="KW-0288">FMN</keyword>
<evidence type="ECO:0000256" key="4">
    <source>
        <dbReference type="ARBA" id="ARBA00022643"/>
    </source>
</evidence>
<proteinExistence type="inferred from homology"/>
<dbReference type="Pfam" id="PF00881">
    <property type="entry name" value="Nitroreductase"/>
    <property type="match status" value="1"/>
</dbReference>
<evidence type="ECO:0000313" key="8">
    <source>
        <dbReference type="Proteomes" id="UP001356428"/>
    </source>
</evidence>
<evidence type="ECO:0000313" key="7">
    <source>
        <dbReference type="EMBL" id="WSB09413.1"/>
    </source>
</evidence>
<dbReference type="Gene3D" id="3.40.109.10">
    <property type="entry name" value="NADH Oxidase"/>
    <property type="match status" value="1"/>
</dbReference>
<dbReference type="Proteomes" id="UP001356428">
    <property type="component" value="Chromosome"/>
</dbReference>
<sequence length="219" mass="23442">MGSAVGDLHTVTRVIHARRSVRHYRPDPVPEALLHELTGLALQAPSSFNLQARSVVTVTSEAGRRALTEATGGQPHPQEAPVMLVFVAESAADQEDRGDIWETARAGGAWSGAFAAASPEDARRFNEDLRTRGLAREYAVKDAMIAASFLMIAAEAAGLATSPMNGWDEGAVKKAIGIDGREDLHIALLMPLGHPAETRAHPGRRERALTCFSETFGRG</sequence>
<dbReference type="EMBL" id="CP109083">
    <property type="protein sequence ID" value="WSB09413.1"/>
    <property type="molecule type" value="Genomic_DNA"/>
</dbReference>
<comment type="similarity">
    <text evidence="2">Belongs to the nitroreductase family.</text>
</comment>
<keyword evidence="8" id="KW-1185">Reference proteome</keyword>
<keyword evidence="5" id="KW-0560">Oxidoreductase</keyword>
<evidence type="ECO:0000256" key="5">
    <source>
        <dbReference type="ARBA" id="ARBA00023002"/>
    </source>
</evidence>
<dbReference type="SUPFAM" id="SSF55469">
    <property type="entry name" value="FMN-dependent nitroreductase-like"/>
    <property type="match status" value="1"/>
</dbReference>